<organism evidence="23 24">
    <name type="scientific">Catenovulum agarivorans DS-2</name>
    <dbReference type="NCBI Taxonomy" id="1328313"/>
    <lineage>
        <taxon>Bacteria</taxon>
        <taxon>Pseudomonadati</taxon>
        <taxon>Pseudomonadota</taxon>
        <taxon>Gammaproteobacteria</taxon>
        <taxon>Alteromonadales</taxon>
        <taxon>Alteromonadaceae</taxon>
        <taxon>Catenovulum</taxon>
    </lineage>
</organism>
<dbReference type="EMBL" id="ARZY01000025">
    <property type="protein sequence ID" value="EWH09350.1"/>
    <property type="molecule type" value="Genomic_DNA"/>
</dbReference>
<evidence type="ECO:0000313" key="24">
    <source>
        <dbReference type="Proteomes" id="UP000019276"/>
    </source>
</evidence>
<dbReference type="FunFam" id="3.30.565.10:FF:000010">
    <property type="entry name" value="Sensor histidine kinase RcsC"/>
    <property type="match status" value="1"/>
</dbReference>
<dbReference type="PANTHER" id="PTHR43047:SF72">
    <property type="entry name" value="OSMOSENSING HISTIDINE PROTEIN KINASE SLN1"/>
    <property type="match status" value="1"/>
</dbReference>
<reference evidence="23 24" key="1">
    <citation type="journal article" date="2014" name="Genome Announc.">
        <title>Draft Genome Sequence of the Agar-Degrading Bacterium Catenovulum sp. Strain DS-2, Isolated from Intestines of Haliotis diversicolor.</title>
        <authorList>
            <person name="Shan D."/>
            <person name="Li X."/>
            <person name="Gu Z."/>
            <person name="Wei G."/>
            <person name="Gao Z."/>
            <person name="Shao Z."/>
        </authorList>
    </citation>
    <scope>NUCLEOTIDE SEQUENCE [LARGE SCALE GENOMIC DNA]</scope>
    <source>
        <strain evidence="23 24">DS-2</strain>
    </source>
</reference>
<dbReference type="InterPro" id="IPR035965">
    <property type="entry name" value="PAS-like_dom_sf"/>
</dbReference>
<dbReference type="EC" id="2.7.13.3" evidence="3"/>
<dbReference type="Gene3D" id="3.30.450.20">
    <property type="entry name" value="PAS domain"/>
    <property type="match status" value="2"/>
</dbReference>
<dbReference type="SMART" id="SM00448">
    <property type="entry name" value="REC"/>
    <property type="match status" value="1"/>
</dbReference>
<dbReference type="GO" id="GO:0005886">
    <property type="term" value="C:plasma membrane"/>
    <property type="evidence" value="ECO:0007669"/>
    <property type="project" value="UniProtKB-SubCell"/>
</dbReference>
<keyword evidence="12" id="KW-0902">Two-component regulatory system</keyword>
<evidence type="ECO:0000259" key="17">
    <source>
        <dbReference type="PROSITE" id="PS50109"/>
    </source>
</evidence>
<evidence type="ECO:0000256" key="11">
    <source>
        <dbReference type="ARBA" id="ARBA00022989"/>
    </source>
</evidence>
<dbReference type="CDD" id="cd00088">
    <property type="entry name" value="HPT"/>
    <property type="match status" value="1"/>
</dbReference>
<protein>
    <recommendedName>
        <fullName evidence="3">histidine kinase</fullName>
        <ecNumber evidence="3">2.7.13.3</ecNumber>
    </recommendedName>
</protein>
<evidence type="ECO:0000259" key="19">
    <source>
        <dbReference type="PROSITE" id="PS50112"/>
    </source>
</evidence>
<keyword evidence="24" id="KW-1185">Reference proteome</keyword>
<dbReference type="SMART" id="SM00388">
    <property type="entry name" value="HisKA"/>
    <property type="match status" value="1"/>
</dbReference>
<dbReference type="InterPro" id="IPR000014">
    <property type="entry name" value="PAS"/>
</dbReference>
<comment type="subcellular location">
    <subcellularLocation>
        <location evidence="2">Cell inner membrane</location>
        <topology evidence="2">Multi-pass membrane protein</topology>
    </subcellularLocation>
</comment>
<dbReference type="PROSITE" id="PS50109">
    <property type="entry name" value="HIS_KIN"/>
    <property type="match status" value="1"/>
</dbReference>
<evidence type="ECO:0000259" key="21">
    <source>
        <dbReference type="PROSITE" id="PS50894"/>
    </source>
</evidence>
<evidence type="ECO:0000256" key="8">
    <source>
        <dbReference type="ARBA" id="ARBA00022692"/>
    </source>
</evidence>
<dbReference type="SUPFAM" id="SSF55874">
    <property type="entry name" value="ATPase domain of HSP90 chaperone/DNA topoisomerase II/histidine kinase"/>
    <property type="match status" value="1"/>
</dbReference>
<feature type="domain" description="PAS" evidence="19">
    <location>
        <begin position="414"/>
        <end position="471"/>
    </location>
</feature>
<comment type="catalytic activity">
    <reaction evidence="1">
        <text>ATP + protein L-histidine = ADP + protein N-phospho-L-histidine.</text>
        <dbReference type="EC" id="2.7.13.3"/>
    </reaction>
</comment>
<feature type="domain" description="PAC" evidence="20">
    <location>
        <begin position="470"/>
        <end position="522"/>
    </location>
</feature>
<evidence type="ECO:0000259" key="20">
    <source>
        <dbReference type="PROSITE" id="PS50113"/>
    </source>
</evidence>
<keyword evidence="11 16" id="KW-1133">Transmembrane helix</keyword>
<evidence type="ECO:0000256" key="10">
    <source>
        <dbReference type="ARBA" id="ARBA00022840"/>
    </source>
</evidence>
<dbReference type="GO" id="GO:0000155">
    <property type="term" value="F:phosphorelay sensor kinase activity"/>
    <property type="evidence" value="ECO:0007669"/>
    <property type="project" value="InterPro"/>
</dbReference>
<feature type="domain" description="PAC" evidence="20">
    <location>
        <begin position="344"/>
        <end position="394"/>
    </location>
</feature>
<keyword evidence="5" id="KW-0997">Cell inner membrane</keyword>
<keyword evidence="9" id="KW-0418">Kinase</keyword>
<keyword evidence="10" id="KW-0067">ATP-binding</keyword>
<dbReference type="Gene3D" id="1.10.287.130">
    <property type="match status" value="1"/>
</dbReference>
<dbReference type="AlphaFoldDB" id="W7QVN5"/>
<feature type="transmembrane region" description="Helical" evidence="16">
    <location>
        <begin position="123"/>
        <end position="142"/>
    </location>
</feature>
<dbReference type="Pfam" id="PF08447">
    <property type="entry name" value="PAS_3"/>
    <property type="match status" value="1"/>
</dbReference>
<dbReference type="InterPro" id="IPR001789">
    <property type="entry name" value="Sig_transdc_resp-reg_receiver"/>
</dbReference>
<keyword evidence="4" id="KW-1003">Cell membrane</keyword>
<evidence type="ECO:0000313" key="23">
    <source>
        <dbReference type="EMBL" id="EWH09350.1"/>
    </source>
</evidence>
<dbReference type="InterPro" id="IPR000700">
    <property type="entry name" value="PAS-assoc_C"/>
</dbReference>
<dbReference type="SMART" id="SM00086">
    <property type="entry name" value="PAC"/>
    <property type="match status" value="2"/>
</dbReference>
<dbReference type="GO" id="GO:0006355">
    <property type="term" value="P:regulation of DNA-templated transcription"/>
    <property type="evidence" value="ECO:0007669"/>
    <property type="project" value="InterPro"/>
</dbReference>
<dbReference type="InterPro" id="IPR003594">
    <property type="entry name" value="HATPase_dom"/>
</dbReference>
<dbReference type="InterPro" id="IPR013767">
    <property type="entry name" value="PAS_fold"/>
</dbReference>
<dbReference type="Pfam" id="PF02518">
    <property type="entry name" value="HATPase_c"/>
    <property type="match status" value="1"/>
</dbReference>
<feature type="domain" description="MHYT" evidence="22">
    <location>
        <begin position="22"/>
        <end position="219"/>
    </location>
</feature>
<sequence>MLNEIITLFAIPANSLLTDGDYNPWLVALSILVAILSSFMGLQIADYAASNKSRPRRNLALATGALALGGGVWSMHFIGMTAFRLCTTVDYNIPITILSVIPSLLASWVALRITSNTNIKGKTLLIGGMLVGSGIGTMHYTGMAAMDMAPLLRYDLWLFLLSIVVAVSLSILALSIKFALGKLPIHLTNPTSKSIVAAVVMGLAIAGMHYTGMAAARFVLPPGLELSNQTGEISLYLGYGIGFFTLLMIGAVLATHYLFKIRDLSRQSSYSERRMRAIMNTAIDAIFTLDNKGTIVEISQACEALLGWSQQDMQGKHIADYLPDTFRVEFEKQLTSGINAFVGRSREVQVIHKQGHLVNVRVSVGTVKLDNETLYVAIVSDLTERAKMEKALRENESKFRSLITNIPGIAFRCLDKEGWPMLYISNAVEQITGYPASDFIYPNQTRYFSDLIHPDDLERVSDYYNETGRYAFEYRILDKHGAQHWLLEQGSLTIDPATGENCLDGFIMDISERKYMEDELRIAKEEAEQAAAARAAFTANMSHEIRTPMNAIIGFSDILLDSKLPVEQLKHIKTINHSARSLLYLLNDVLDSAKLDKGKLELEQTNFSLVEEVDTVISTLYLEAQNKGLQLYSTMDDSVLPYYLGDPNRIRQILTNIIGNAIKFTMAGTVKIEVAQNDCVSIKVVDTGIGMSPEQMQQIFEPYTQADASISRQFGGTGLGTTISFKLAKLMNGSINVSSEQGKGSTFEILLPLKPGVKPAQKVKVSNQVTLPQLRVLLVDDIQQNIDLLTVILERDDHIVDSCFNGEQALTKLRNKHDYDLVIMDIQMPVMDGLDASKKWRAYENEHDLTSIPIIALTASVMPNDKLRAQQAGMNGFANKPIDPLQIKQEMARVLNIAITPEAPAAHNDSQVSCIDMERGINLWGDKETFFAEIQRFMQDNPDIDGQLSKLVEQQNWSELQHYAHKIKGTAGNLSLPKLTSLFSQLEKTLRRRDIKALPALISQIAQHQAKLQNKCKQEKITDSVNAPVIKQANNEFVKRLEHISQLALASQVDDQLNAELVKLTPAQFKEQLDQAIDLLNDFEFKKAIALIQTIQRDAVGGQ</sequence>
<evidence type="ECO:0000256" key="7">
    <source>
        <dbReference type="ARBA" id="ARBA00022679"/>
    </source>
</evidence>
<dbReference type="SMART" id="SM00387">
    <property type="entry name" value="HATPase_c"/>
    <property type="match status" value="1"/>
</dbReference>
<dbReference type="InterPro" id="IPR004358">
    <property type="entry name" value="Sig_transdc_His_kin-like_C"/>
</dbReference>
<evidence type="ECO:0000256" key="15">
    <source>
        <dbReference type="PROSITE-ProRule" id="PRU00169"/>
    </source>
</evidence>
<evidence type="ECO:0000256" key="2">
    <source>
        <dbReference type="ARBA" id="ARBA00004429"/>
    </source>
</evidence>
<dbReference type="OrthoDB" id="9810730at2"/>
<dbReference type="Proteomes" id="UP000019276">
    <property type="component" value="Unassembled WGS sequence"/>
</dbReference>
<dbReference type="PRINTS" id="PR00344">
    <property type="entry name" value="BCTRLSENSOR"/>
</dbReference>
<evidence type="ECO:0000256" key="5">
    <source>
        <dbReference type="ARBA" id="ARBA00022519"/>
    </source>
</evidence>
<keyword evidence="6 15" id="KW-0597">Phosphoprotein</keyword>
<accession>W7QVN5</accession>
<name>W7QVN5_9ALTE</name>
<dbReference type="Pfam" id="PF01627">
    <property type="entry name" value="Hpt"/>
    <property type="match status" value="1"/>
</dbReference>
<dbReference type="Pfam" id="PF03707">
    <property type="entry name" value="MHYT"/>
    <property type="match status" value="3"/>
</dbReference>
<dbReference type="PROSITE" id="PS50113">
    <property type="entry name" value="PAC"/>
    <property type="match status" value="2"/>
</dbReference>
<keyword evidence="10" id="KW-0547">Nucleotide-binding</keyword>
<evidence type="ECO:0000256" key="9">
    <source>
        <dbReference type="ARBA" id="ARBA00022777"/>
    </source>
</evidence>
<feature type="transmembrane region" description="Helical" evidence="16">
    <location>
        <begin position="236"/>
        <end position="259"/>
    </location>
</feature>
<dbReference type="eggNOG" id="COG3300">
    <property type="taxonomic scope" value="Bacteria"/>
</dbReference>
<keyword evidence="13 16" id="KW-0472">Membrane</keyword>
<dbReference type="PROSITE" id="PS50112">
    <property type="entry name" value="PAS"/>
    <property type="match status" value="2"/>
</dbReference>
<dbReference type="Gene3D" id="3.40.50.2300">
    <property type="match status" value="1"/>
</dbReference>
<dbReference type="STRING" id="1328313.DS2_13169"/>
<dbReference type="Gene3D" id="1.20.120.160">
    <property type="entry name" value="HPT domain"/>
    <property type="match status" value="1"/>
</dbReference>
<dbReference type="SUPFAM" id="SSF52172">
    <property type="entry name" value="CheY-like"/>
    <property type="match status" value="1"/>
</dbReference>
<dbReference type="CDD" id="cd00082">
    <property type="entry name" value="HisKA"/>
    <property type="match status" value="1"/>
</dbReference>
<dbReference type="InterPro" id="IPR036097">
    <property type="entry name" value="HisK_dim/P_sf"/>
</dbReference>
<dbReference type="SUPFAM" id="SSF47226">
    <property type="entry name" value="Histidine-containing phosphotransfer domain, HPT domain"/>
    <property type="match status" value="1"/>
</dbReference>
<proteinExistence type="predicted"/>
<evidence type="ECO:0000256" key="12">
    <source>
        <dbReference type="ARBA" id="ARBA00023012"/>
    </source>
</evidence>
<evidence type="ECO:0000256" key="14">
    <source>
        <dbReference type="PROSITE-ProRule" id="PRU00110"/>
    </source>
</evidence>
<feature type="domain" description="HPt" evidence="21">
    <location>
        <begin position="926"/>
        <end position="1015"/>
    </location>
</feature>
<dbReference type="InterPro" id="IPR005467">
    <property type="entry name" value="His_kinase_dom"/>
</dbReference>
<dbReference type="PATRIC" id="fig|1328313.3.peg.2686"/>
<dbReference type="PANTHER" id="PTHR43047">
    <property type="entry name" value="TWO-COMPONENT HISTIDINE PROTEIN KINASE"/>
    <property type="match status" value="1"/>
</dbReference>
<dbReference type="InterPro" id="IPR011006">
    <property type="entry name" value="CheY-like_superfamily"/>
</dbReference>
<evidence type="ECO:0000256" key="6">
    <source>
        <dbReference type="ARBA" id="ARBA00022553"/>
    </source>
</evidence>
<dbReference type="InterPro" id="IPR008207">
    <property type="entry name" value="Sig_transdc_His_kin_Hpt_dom"/>
</dbReference>
<dbReference type="CDD" id="cd17546">
    <property type="entry name" value="REC_hyHK_CKI1_RcsC-like"/>
    <property type="match status" value="1"/>
</dbReference>
<dbReference type="RefSeq" id="WP_035015286.1">
    <property type="nucleotide sequence ID" value="NZ_ARZY01000025.1"/>
</dbReference>
<dbReference type="Pfam" id="PF00512">
    <property type="entry name" value="HisKA"/>
    <property type="match status" value="1"/>
</dbReference>
<dbReference type="InterPro" id="IPR036641">
    <property type="entry name" value="HPT_dom_sf"/>
</dbReference>
<evidence type="ECO:0000256" key="1">
    <source>
        <dbReference type="ARBA" id="ARBA00000085"/>
    </source>
</evidence>
<dbReference type="eggNOG" id="COG2205">
    <property type="taxonomic scope" value="Bacteria"/>
</dbReference>
<evidence type="ECO:0000256" key="3">
    <source>
        <dbReference type="ARBA" id="ARBA00012438"/>
    </source>
</evidence>
<dbReference type="CDD" id="cd16922">
    <property type="entry name" value="HATPase_EvgS-ArcB-TorS-like"/>
    <property type="match status" value="1"/>
</dbReference>
<dbReference type="Gene3D" id="3.30.565.10">
    <property type="entry name" value="Histidine kinase-like ATPase, C-terminal domain"/>
    <property type="match status" value="1"/>
</dbReference>
<dbReference type="SUPFAM" id="SSF47384">
    <property type="entry name" value="Homodimeric domain of signal transducing histidine kinase"/>
    <property type="match status" value="1"/>
</dbReference>
<feature type="transmembrane region" description="Helical" evidence="16">
    <location>
        <begin position="59"/>
        <end position="79"/>
    </location>
</feature>
<keyword evidence="7" id="KW-0808">Transferase</keyword>
<dbReference type="PROSITE" id="PS50924">
    <property type="entry name" value="MHYT"/>
    <property type="match status" value="1"/>
</dbReference>
<dbReference type="InterPro" id="IPR001610">
    <property type="entry name" value="PAC"/>
</dbReference>
<evidence type="ECO:0000256" key="13">
    <source>
        <dbReference type="ARBA" id="ARBA00023136"/>
    </source>
</evidence>
<dbReference type="PROSITE" id="PS50110">
    <property type="entry name" value="RESPONSE_REGULATORY"/>
    <property type="match status" value="1"/>
</dbReference>
<comment type="caution">
    <text evidence="23">The sequence shown here is derived from an EMBL/GenBank/DDBJ whole genome shotgun (WGS) entry which is preliminary data.</text>
</comment>
<dbReference type="CDD" id="cd00130">
    <property type="entry name" value="PAS"/>
    <property type="match status" value="2"/>
</dbReference>
<dbReference type="InterPro" id="IPR013655">
    <property type="entry name" value="PAS_fold_3"/>
</dbReference>
<dbReference type="SMART" id="SM00073">
    <property type="entry name" value="HPT"/>
    <property type="match status" value="1"/>
</dbReference>
<feature type="modified residue" description="Phosphohistidine" evidence="14">
    <location>
        <position position="965"/>
    </location>
</feature>
<gene>
    <name evidence="23" type="ORF">DS2_13169</name>
</gene>
<dbReference type="Pfam" id="PF00989">
    <property type="entry name" value="PAS"/>
    <property type="match status" value="1"/>
</dbReference>
<evidence type="ECO:0000256" key="16">
    <source>
        <dbReference type="PROSITE-ProRule" id="PRU00244"/>
    </source>
</evidence>
<dbReference type="InterPro" id="IPR005330">
    <property type="entry name" value="MHYT_dom"/>
</dbReference>
<evidence type="ECO:0000259" key="22">
    <source>
        <dbReference type="PROSITE" id="PS50924"/>
    </source>
</evidence>
<feature type="domain" description="Response regulatory" evidence="18">
    <location>
        <begin position="775"/>
        <end position="895"/>
    </location>
</feature>
<dbReference type="SUPFAM" id="SSF55785">
    <property type="entry name" value="PYP-like sensor domain (PAS domain)"/>
    <property type="match status" value="2"/>
</dbReference>
<keyword evidence="8 16" id="KW-0812">Transmembrane</keyword>
<feature type="domain" description="Histidine kinase" evidence="17">
    <location>
        <begin position="540"/>
        <end position="755"/>
    </location>
</feature>
<feature type="transmembrane region" description="Helical" evidence="16">
    <location>
        <begin position="154"/>
        <end position="174"/>
    </location>
</feature>
<evidence type="ECO:0000256" key="4">
    <source>
        <dbReference type="ARBA" id="ARBA00022475"/>
    </source>
</evidence>
<dbReference type="Pfam" id="PF00072">
    <property type="entry name" value="Response_reg"/>
    <property type="match status" value="1"/>
</dbReference>
<dbReference type="PROSITE" id="PS50894">
    <property type="entry name" value="HPT"/>
    <property type="match status" value="1"/>
</dbReference>
<dbReference type="InterPro" id="IPR036890">
    <property type="entry name" value="HATPase_C_sf"/>
</dbReference>
<feature type="domain" description="PAS" evidence="19">
    <location>
        <begin position="271"/>
        <end position="322"/>
    </location>
</feature>
<feature type="modified residue" description="4-aspartylphosphate" evidence="15">
    <location>
        <position position="825"/>
    </location>
</feature>
<evidence type="ECO:0000259" key="18">
    <source>
        <dbReference type="PROSITE" id="PS50110"/>
    </source>
</evidence>
<feature type="transmembrane region" description="Helical" evidence="16">
    <location>
        <begin position="91"/>
        <end position="111"/>
    </location>
</feature>
<dbReference type="GO" id="GO:0009927">
    <property type="term" value="F:histidine phosphotransfer kinase activity"/>
    <property type="evidence" value="ECO:0007669"/>
    <property type="project" value="TreeGrafter"/>
</dbReference>
<dbReference type="InterPro" id="IPR003661">
    <property type="entry name" value="HisK_dim/P_dom"/>
</dbReference>
<dbReference type="SMART" id="SM00091">
    <property type="entry name" value="PAS"/>
    <property type="match status" value="2"/>
</dbReference>
<dbReference type="NCBIfam" id="TIGR00229">
    <property type="entry name" value="sensory_box"/>
    <property type="match status" value="2"/>
</dbReference>
<feature type="transmembrane region" description="Helical" evidence="16">
    <location>
        <begin position="25"/>
        <end position="47"/>
    </location>
</feature>